<evidence type="ECO:0000256" key="2">
    <source>
        <dbReference type="ARBA" id="ARBA00022630"/>
    </source>
</evidence>
<accession>A0ABV7X3P9</accession>
<keyword evidence="8" id="KW-1185">Reference proteome</keyword>
<sequence length="392" mass="41746">MPATGRSYIVAGAGIAGMTLALALAKFGASVTVLERSPVPHEFGAGLQISPNARHALDRLGLGEAIARASLEPAALDTYPQGSQAPGVSMELGAIMRERFGAPYAVMHRADLADVLYKACRRFANIDILFGVGNWTVASHEKGVTVTIGEADGSSRTARAHAFVGADGVHSTTRRAILGGPEAVFGHRIAWRSLVPADLVLGQIAPDRVSVFFGSGFHLVCYPLPHRGQVNLALFMPGRSPETGGQPRPVRPGPRVDVIMAAAGQEWTPWPLFTVETPDWHRGNVGLIGDAAHAMVPFQAQGAAMGIEDAEALAPLLAGSDTAERAFARYAALRQQRVRRVATLSARNGRIFHLGWPANLARDTVMKLQGPRAHLRRLGWVYGYRPGEGSTG</sequence>
<evidence type="ECO:0000256" key="1">
    <source>
        <dbReference type="ARBA" id="ARBA00001974"/>
    </source>
</evidence>
<dbReference type="GO" id="GO:0004497">
    <property type="term" value="F:monooxygenase activity"/>
    <property type="evidence" value="ECO:0007669"/>
    <property type="project" value="UniProtKB-KW"/>
</dbReference>
<dbReference type="RefSeq" id="WP_380098267.1">
    <property type="nucleotide sequence ID" value="NZ_JBHRYD010000015.1"/>
</dbReference>
<evidence type="ECO:0000313" key="8">
    <source>
        <dbReference type="Proteomes" id="UP001595613"/>
    </source>
</evidence>
<dbReference type="Gene3D" id="3.50.50.60">
    <property type="entry name" value="FAD/NAD(P)-binding domain"/>
    <property type="match status" value="1"/>
</dbReference>
<dbReference type="PANTHER" id="PTHR13789">
    <property type="entry name" value="MONOOXYGENASE"/>
    <property type="match status" value="1"/>
</dbReference>
<organism evidence="7 8">
    <name type="scientific">Devosia honganensis</name>
    <dbReference type="NCBI Taxonomy" id="1610527"/>
    <lineage>
        <taxon>Bacteria</taxon>
        <taxon>Pseudomonadati</taxon>
        <taxon>Pseudomonadota</taxon>
        <taxon>Alphaproteobacteria</taxon>
        <taxon>Hyphomicrobiales</taxon>
        <taxon>Devosiaceae</taxon>
        <taxon>Devosia</taxon>
    </lineage>
</organism>
<dbReference type="EMBL" id="JBHRYD010000015">
    <property type="protein sequence ID" value="MFC3706191.1"/>
    <property type="molecule type" value="Genomic_DNA"/>
</dbReference>
<feature type="domain" description="FAD-binding" evidence="6">
    <location>
        <begin position="265"/>
        <end position="342"/>
    </location>
</feature>
<dbReference type="InterPro" id="IPR002938">
    <property type="entry name" value="FAD-bd"/>
</dbReference>
<keyword evidence="2" id="KW-0285">Flavoprotein</keyword>
<comment type="cofactor">
    <cofactor evidence="1">
        <name>FAD</name>
        <dbReference type="ChEBI" id="CHEBI:57692"/>
    </cofactor>
</comment>
<evidence type="ECO:0000256" key="4">
    <source>
        <dbReference type="ARBA" id="ARBA00023002"/>
    </source>
</evidence>
<evidence type="ECO:0000259" key="6">
    <source>
        <dbReference type="Pfam" id="PF01494"/>
    </source>
</evidence>
<dbReference type="Pfam" id="PF01494">
    <property type="entry name" value="FAD_binding_3"/>
    <property type="match status" value="2"/>
</dbReference>
<keyword evidence="5 7" id="KW-0503">Monooxygenase</keyword>
<evidence type="ECO:0000256" key="3">
    <source>
        <dbReference type="ARBA" id="ARBA00022827"/>
    </source>
</evidence>
<dbReference type="InterPro" id="IPR036188">
    <property type="entry name" value="FAD/NAD-bd_sf"/>
</dbReference>
<keyword evidence="4" id="KW-0560">Oxidoreductase</keyword>
<feature type="domain" description="FAD-binding" evidence="6">
    <location>
        <begin position="9"/>
        <end position="177"/>
    </location>
</feature>
<dbReference type="PRINTS" id="PR00420">
    <property type="entry name" value="RNGMNOXGNASE"/>
</dbReference>
<dbReference type="PANTHER" id="PTHR13789:SF318">
    <property type="entry name" value="GERANYLGERANYL DIPHOSPHATE REDUCTASE"/>
    <property type="match status" value="1"/>
</dbReference>
<evidence type="ECO:0000256" key="5">
    <source>
        <dbReference type="ARBA" id="ARBA00023033"/>
    </source>
</evidence>
<proteinExistence type="predicted"/>
<reference evidence="8" key="1">
    <citation type="journal article" date="2019" name="Int. J. Syst. Evol. Microbiol.">
        <title>The Global Catalogue of Microorganisms (GCM) 10K type strain sequencing project: providing services to taxonomists for standard genome sequencing and annotation.</title>
        <authorList>
            <consortium name="The Broad Institute Genomics Platform"/>
            <consortium name="The Broad Institute Genome Sequencing Center for Infectious Disease"/>
            <person name="Wu L."/>
            <person name="Ma J."/>
        </authorList>
    </citation>
    <scope>NUCLEOTIDE SEQUENCE [LARGE SCALE GENOMIC DNA]</scope>
    <source>
        <strain evidence="8">KCTC 42281</strain>
    </source>
</reference>
<comment type="caution">
    <text evidence="7">The sequence shown here is derived from an EMBL/GenBank/DDBJ whole genome shotgun (WGS) entry which is preliminary data.</text>
</comment>
<dbReference type="SUPFAM" id="SSF51905">
    <property type="entry name" value="FAD/NAD(P)-binding domain"/>
    <property type="match status" value="1"/>
</dbReference>
<name>A0ABV7X3P9_9HYPH</name>
<gene>
    <name evidence="7" type="ORF">ACFOOL_15670</name>
</gene>
<protein>
    <submittedName>
        <fullName evidence="7">FAD-dependent monooxygenase</fullName>
    </submittedName>
</protein>
<evidence type="ECO:0000313" key="7">
    <source>
        <dbReference type="EMBL" id="MFC3706191.1"/>
    </source>
</evidence>
<dbReference type="Proteomes" id="UP001595613">
    <property type="component" value="Unassembled WGS sequence"/>
</dbReference>
<keyword evidence="3" id="KW-0274">FAD</keyword>
<dbReference type="InterPro" id="IPR050493">
    <property type="entry name" value="FAD-dep_Monooxygenase_BioMet"/>
</dbReference>